<evidence type="ECO:0000313" key="1">
    <source>
        <dbReference type="EMBL" id="AZA10929.1"/>
    </source>
</evidence>
<sequence length="101" mass="11201">MVLAAFMPWVLLLWVRLRFCARKESRQATVAIRIDPRIFQILAAAAGVSGKFIRYSHLSSASLIEYVMGGDSSARLHLMRAMKSAEPKQRVFGSQSNSSSA</sequence>
<evidence type="ECO:0000313" key="2">
    <source>
        <dbReference type="Proteomes" id="UP000271587"/>
    </source>
</evidence>
<organism evidence="1 2">
    <name type="scientific">Corynebacterium gerontici</name>
    <dbReference type="NCBI Taxonomy" id="2079234"/>
    <lineage>
        <taxon>Bacteria</taxon>
        <taxon>Bacillati</taxon>
        <taxon>Actinomycetota</taxon>
        <taxon>Actinomycetes</taxon>
        <taxon>Mycobacteriales</taxon>
        <taxon>Corynebacteriaceae</taxon>
        <taxon>Corynebacterium</taxon>
    </lineage>
</organism>
<gene>
    <name evidence="1" type="ORF">CGERO_03030</name>
</gene>
<accession>A0A3G6IYS6</accession>
<dbReference type="AlphaFoldDB" id="A0A3G6IYS6"/>
<name>A0A3G6IYS6_9CORY</name>
<proteinExistence type="predicted"/>
<reference evidence="1 2" key="1">
    <citation type="submission" date="2018-11" db="EMBL/GenBank/DDBJ databases">
        <authorList>
            <person name="Kleinhagauer T."/>
            <person name="Glaeser S.P."/>
            <person name="Spergser J."/>
            <person name="Ruckert C."/>
            <person name="Kaempfer P."/>
            <person name="Busse H.-J."/>
        </authorList>
    </citation>
    <scope>NUCLEOTIDE SEQUENCE [LARGE SCALE GENOMIC DNA]</scope>
    <source>
        <strain evidence="1 2">W8</strain>
    </source>
</reference>
<dbReference type="Proteomes" id="UP000271587">
    <property type="component" value="Chromosome"/>
</dbReference>
<keyword evidence="2" id="KW-1185">Reference proteome</keyword>
<dbReference type="KEGG" id="cgk:CGERO_03030"/>
<protein>
    <submittedName>
        <fullName evidence="1">Uncharacterized protein</fullName>
    </submittedName>
</protein>
<dbReference type="EMBL" id="CP033897">
    <property type="protein sequence ID" value="AZA10929.1"/>
    <property type="molecule type" value="Genomic_DNA"/>
</dbReference>